<dbReference type="PANTHER" id="PTHR43464">
    <property type="entry name" value="METHYLTRANSFERASE"/>
    <property type="match status" value="1"/>
</dbReference>
<name>A0A7W3QM09_ACTNM</name>
<protein>
    <submittedName>
        <fullName evidence="2">SAM-dependent methyltransferase</fullName>
    </submittedName>
</protein>
<dbReference type="Pfam" id="PF13649">
    <property type="entry name" value="Methyltransf_25"/>
    <property type="match status" value="1"/>
</dbReference>
<dbReference type="Proteomes" id="UP000572680">
    <property type="component" value="Unassembled WGS sequence"/>
</dbReference>
<dbReference type="InterPro" id="IPR029063">
    <property type="entry name" value="SAM-dependent_MTases_sf"/>
</dbReference>
<keyword evidence="2" id="KW-0808">Transferase</keyword>
<evidence type="ECO:0000313" key="3">
    <source>
        <dbReference type="Proteomes" id="UP000572680"/>
    </source>
</evidence>
<gene>
    <name evidence="2" type="ORF">HNR61_003704</name>
</gene>
<reference evidence="2 3" key="1">
    <citation type="submission" date="2020-08" db="EMBL/GenBank/DDBJ databases">
        <title>Genomic Encyclopedia of Type Strains, Phase IV (KMG-IV): sequencing the most valuable type-strain genomes for metagenomic binning, comparative biology and taxonomic classification.</title>
        <authorList>
            <person name="Goeker M."/>
        </authorList>
    </citation>
    <scope>NUCLEOTIDE SEQUENCE [LARGE SCALE GENOMIC DNA]</scope>
    <source>
        <strain evidence="2 3">DSM 44197</strain>
    </source>
</reference>
<dbReference type="EMBL" id="JACJIA010000004">
    <property type="protein sequence ID" value="MBA8952064.1"/>
    <property type="molecule type" value="Genomic_DNA"/>
</dbReference>
<dbReference type="InterPro" id="IPR041698">
    <property type="entry name" value="Methyltransf_25"/>
</dbReference>
<dbReference type="GO" id="GO:0008168">
    <property type="term" value="F:methyltransferase activity"/>
    <property type="evidence" value="ECO:0007669"/>
    <property type="project" value="UniProtKB-KW"/>
</dbReference>
<evidence type="ECO:0000259" key="1">
    <source>
        <dbReference type="Pfam" id="PF13649"/>
    </source>
</evidence>
<keyword evidence="2" id="KW-0489">Methyltransferase</keyword>
<organism evidence="2 3">
    <name type="scientific">Actinomadura namibiensis</name>
    <dbReference type="NCBI Taxonomy" id="182080"/>
    <lineage>
        <taxon>Bacteria</taxon>
        <taxon>Bacillati</taxon>
        <taxon>Actinomycetota</taxon>
        <taxon>Actinomycetes</taxon>
        <taxon>Streptosporangiales</taxon>
        <taxon>Thermomonosporaceae</taxon>
        <taxon>Actinomadura</taxon>
    </lineage>
</organism>
<keyword evidence="3" id="KW-1185">Reference proteome</keyword>
<feature type="domain" description="Methyltransferase" evidence="1">
    <location>
        <begin position="46"/>
        <end position="143"/>
    </location>
</feature>
<dbReference type="GO" id="GO:0032259">
    <property type="term" value="P:methylation"/>
    <property type="evidence" value="ECO:0007669"/>
    <property type="project" value="UniProtKB-KW"/>
</dbReference>
<dbReference type="RefSeq" id="WP_220509466.1">
    <property type="nucleotide sequence ID" value="NZ_BAAALP010000082.1"/>
</dbReference>
<dbReference type="SUPFAM" id="SSF53335">
    <property type="entry name" value="S-adenosyl-L-methionine-dependent methyltransferases"/>
    <property type="match status" value="1"/>
</dbReference>
<dbReference type="PANTHER" id="PTHR43464:SF90">
    <property type="entry name" value="METHYLTRANSFERASE TYPE 11"/>
    <property type="match status" value="1"/>
</dbReference>
<dbReference type="Gene3D" id="3.40.50.150">
    <property type="entry name" value="Vaccinia Virus protein VP39"/>
    <property type="match status" value="1"/>
</dbReference>
<proteinExistence type="predicted"/>
<comment type="caution">
    <text evidence="2">The sequence shown here is derived from an EMBL/GenBank/DDBJ whole genome shotgun (WGS) entry which is preliminary data.</text>
</comment>
<dbReference type="AlphaFoldDB" id="A0A7W3QM09"/>
<dbReference type="CDD" id="cd02440">
    <property type="entry name" value="AdoMet_MTases"/>
    <property type="match status" value="1"/>
</dbReference>
<evidence type="ECO:0000313" key="2">
    <source>
        <dbReference type="EMBL" id="MBA8952064.1"/>
    </source>
</evidence>
<accession>A0A7W3QM09</accession>
<sequence length="242" mass="25870">MDPATHWVERWELQQRHYALDREERLTVVADLVARAVAGRDRPLAADLGCGPGSLAARLAARTPGLEVVAVDADPFLLELGRRRHGAAVRFADAVIGAPGWTGALGADRPLDAAVSSTALHYLPEPDLLRVYREVRSLLRPGGLLVNADHFVAEQPGVAALAASLGPRESPAGEDWAAWWRAVRGEPAFAGLLAERDRRDLGPGGDNGLSLERHAALLRRAGFAEAGPVWQHGPSAVLVALR</sequence>